<comment type="similarity">
    <text evidence="1 8">Belongs to the CoaE family.</text>
</comment>
<keyword evidence="3 8" id="KW-0808">Transferase</keyword>
<keyword evidence="6 8" id="KW-0067">ATP-binding</keyword>
<dbReference type="STRING" id="1423719.FC66_GL000052"/>
<keyword evidence="5 8" id="KW-0418">Kinase</keyword>
<dbReference type="PROSITE" id="PS51219">
    <property type="entry name" value="DPCK"/>
    <property type="match status" value="1"/>
</dbReference>
<evidence type="ECO:0000256" key="2">
    <source>
        <dbReference type="ARBA" id="ARBA00022490"/>
    </source>
</evidence>
<dbReference type="EC" id="2.7.1.24" evidence="8 9"/>
<dbReference type="NCBIfam" id="TIGR00152">
    <property type="entry name" value="dephospho-CoA kinase"/>
    <property type="match status" value="1"/>
</dbReference>
<dbReference type="PANTHER" id="PTHR10695">
    <property type="entry name" value="DEPHOSPHO-COA KINASE-RELATED"/>
    <property type="match status" value="1"/>
</dbReference>
<keyword evidence="2 8" id="KW-0963">Cytoplasm</keyword>
<keyword evidence="11" id="KW-1185">Reference proteome</keyword>
<dbReference type="Proteomes" id="UP000051450">
    <property type="component" value="Unassembled WGS sequence"/>
</dbReference>
<comment type="caution">
    <text evidence="10">The sequence shown here is derived from an EMBL/GenBank/DDBJ whole genome shotgun (WGS) entry which is preliminary data.</text>
</comment>
<evidence type="ECO:0000256" key="3">
    <source>
        <dbReference type="ARBA" id="ARBA00022679"/>
    </source>
</evidence>
<dbReference type="RefSeq" id="WP_057973374.1">
    <property type="nucleotide sequence ID" value="NZ_AZDI01000001.1"/>
</dbReference>
<accession>A0A0R1HIH3</accession>
<dbReference type="GO" id="GO:0015937">
    <property type="term" value="P:coenzyme A biosynthetic process"/>
    <property type="evidence" value="ECO:0007669"/>
    <property type="project" value="UniProtKB-UniRule"/>
</dbReference>
<keyword evidence="4 8" id="KW-0547">Nucleotide-binding</keyword>
<proteinExistence type="inferred from homology"/>
<dbReference type="InterPro" id="IPR001977">
    <property type="entry name" value="Depp_CoAkinase"/>
</dbReference>
<evidence type="ECO:0000256" key="8">
    <source>
        <dbReference type="HAMAP-Rule" id="MF_00376"/>
    </source>
</evidence>
<dbReference type="FunFam" id="3.40.50.300:FF:000991">
    <property type="entry name" value="Dephospho-CoA kinase"/>
    <property type="match status" value="1"/>
</dbReference>
<dbReference type="UniPathway" id="UPA00241">
    <property type="reaction ID" value="UER00356"/>
</dbReference>
<reference evidence="10 11" key="1">
    <citation type="journal article" date="2015" name="Genome Announc.">
        <title>Expanding the biotechnology potential of lactobacilli through comparative genomics of 213 strains and associated genera.</title>
        <authorList>
            <person name="Sun Z."/>
            <person name="Harris H.M."/>
            <person name="McCann A."/>
            <person name="Guo C."/>
            <person name="Argimon S."/>
            <person name="Zhang W."/>
            <person name="Yang X."/>
            <person name="Jeffery I.B."/>
            <person name="Cooney J.C."/>
            <person name="Kagawa T.F."/>
            <person name="Liu W."/>
            <person name="Song Y."/>
            <person name="Salvetti E."/>
            <person name="Wrobel A."/>
            <person name="Rasinkangas P."/>
            <person name="Parkhill J."/>
            <person name="Rea M.C."/>
            <person name="O'Sullivan O."/>
            <person name="Ritari J."/>
            <person name="Douillard F.P."/>
            <person name="Paul Ross R."/>
            <person name="Yang R."/>
            <person name="Briner A.E."/>
            <person name="Felis G.E."/>
            <person name="de Vos W.M."/>
            <person name="Barrangou R."/>
            <person name="Klaenhammer T.R."/>
            <person name="Caufield P.W."/>
            <person name="Cui Y."/>
            <person name="Zhang H."/>
            <person name="O'Toole P.W."/>
        </authorList>
    </citation>
    <scope>NUCLEOTIDE SEQUENCE [LARGE SCALE GENOMIC DNA]</scope>
    <source>
        <strain evidence="10 11">DSM 15638</strain>
    </source>
</reference>
<evidence type="ECO:0000313" key="11">
    <source>
        <dbReference type="Proteomes" id="UP000051450"/>
    </source>
</evidence>
<evidence type="ECO:0000256" key="7">
    <source>
        <dbReference type="ARBA" id="ARBA00022993"/>
    </source>
</evidence>
<dbReference type="InterPro" id="IPR027417">
    <property type="entry name" value="P-loop_NTPase"/>
</dbReference>
<comment type="subcellular location">
    <subcellularLocation>
        <location evidence="8">Cytoplasm</location>
    </subcellularLocation>
</comment>
<comment type="pathway">
    <text evidence="8">Cofactor biosynthesis; coenzyme A biosynthesis; CoA from (R)-pantothenate: step 5/5.</text>
</comment>
<protein>
    <recommendedName>
        <fullName evidence="8 9">Dephospho-CoA kinase</fullName>
        <ecNumber evidence="8 9">2.7.1.24</ecNumber>
    </recommendedName>
    <alternativeName>
        <fullName evidence="8">Dephosphocoenzyme A kinase</fullName>
    </alternativeName>
</protein>
<dbReference type="SUPFAM" id="SSF52540">
    <property type="entry name" value="P-loop containing nucleoside triphosphate hydrolases"/>
    <property type="match status" value="1"/>
</dbReference>
<keyword evidence="7 8" id="KW-0173">Coenzyme A biosynthesis</keyword>
<evidence type="ECO:0000256" key="9">
    <source>
        <dbReference type="NCBIfam" id="TIGR00152"/>
    </source>
</evidence>
<evidence type="ECO:0000256" key="1">
    <source>
        <dbReference type="ARBA" id="ARBA00009018"/>
    </source>
</evidence>
<feature type="binding site" evidence="8">
    <location>
        <begin position="12"/>
        <end position="17"/>
    </location>
    <ligand>
        <name>ATP</name>
        <dbReference type="ChEBI" id="CHEBI:30616"/>
    </ligand>
</feature>
<dbReference type="PATRIC" id="fig|1423719.4.peg.50"/>
<dbReference type="HAMAP" id="MF_00376">
    <property type="entry name" value="Dephospho_CoA_kinase"/>
    <property type="match status" value="1"/>
</dbReference>
<dbReference type="GO" id="GO:0004140">
    <property type="term" value="F:dephospho-CoA kinase activity"/>
    <property type="evidence" value="ECO:0007669"/>
    <property type="project" value="UniProtKB-UniRule"/>
</dbReference>
<dbReference type="Pfam" id="PF01121">
    <property type="entry name" value="CoaE"/>
    <property type="match status" value="1"/>
</dbReference>
<dbReference type="EMBL" id="AZDI01000001">
    <property type="protein sequence ID" value="KRK46429.1"/>
    <property type="molecule type" value="Genomic_DNA"/>
</dbReference>
<name>A0A0R1HIH3_9LACO</name>
<sequence length="199" mass="22247">MTYILGLTGGIATGKSTVSHIFKNSNVPVIDADIIARQVVEPKSETLKMIINEFGEKYLMENGALNRKKLGKLVFNDGAALEKLNGVIHPAIRKEILTQIQFQKKLGSPVIVLDMPLLFEQNYQIICDAVMVVFVPETTQLKRLINRDGLTSDEAQLRIKAQWPIQKKKDLADFVIDNSTTVAVTRGQVLNWLSNQNND</sequence>
<evidence type="ECO:0000256" key="5">
    <source>
        <dbReference type="ARBA" id="ARBA00022777"/>
    </source>
</evidence>
<evidence type="ECO:0000256" key="6">
    <source>
        <dbReference type="ARBA" id="ARBA00022840"/>
    </source>
</evidence>
<gene>
    <name evidence="8" type="primary">coaE</name>
    <name evidence="10" type="ORF">FC66_GL000052</name>
</gene>
<dbReference type="OrthoDB" id="9812943at2"/>
<dbReference type="CDD" id="cd02022">
    <property type="entry name" value="DPCK"/>
    <property type="match status" value="1"/>
</dbReference>
<dbReference type="Gene3D" id="3.40.50.300">
    <property type="entry name" value="P-loop containing nucleotide triphosphate hydrolases"/>
    <property type="match status" value="1"/>
</dbReference>
<evidence type="ECO:0000313" key="10">
    <source>
        <dbReference type="EMBL" id="KRK46429.1"/>
    </source>
</evidence>
<comment type="catalytic activity">
    <reaction evidence="8">
        <text>3'-dephospho-CoA + ATP = ADP + CoA + H(+)</text>
        <dbReference type="Rhea" id="RHEA:18245"/>
        <dbReference type="ChEBI" id="CHEBI:15378"/>
        <dbReference type="ChEBI" id="CHEBI:30616"/>
        <dbReference type="ChEBI" id="CHEBI:57287"/>
        <dbReference type="ChEBI" id="CHEBI:57328"/>
        <dbReference type="ChEBI" id="CHEBI:456216"/>
        <dbReference type="EC" id="2.7.1.24"/>
    </reaction>
</comment>
<dbReference type="GO" id="GO:0005524">
    <property type="term" value="F:ATP binding"/>
    <property type="evidence" value="ECO:0007669"/>
    <property type="project" value="UniProtKB-UniRule"/>
</dbReference>
<dbReference type="GO" id="GO:0005737">
    <property type="term" value="C:cytoplasm"/>
    <property type="evidence" value="ECO:0007669"/>
    <property type="project" value="UniProtKB-SubCell"/>
</dbReference>
<dbReference type="PANTHER" id="PTHR10695:SF46">
    <property type="entry name" value="BIFUNCTIONAL COENZYME A SYNTHASE-RELATED"/>
    <property type="match status" value="1"/>
</dbReference>
<organism evidence="10 11">
    <name type="scientific">Dellaglioa algida DSM 15638</name>
    <dbReference type="NCBI Taxonomy" id="1423719"/>
    <lineage>
        <taxon>Bacteria</taxon>
        <taxon>Bacillati</taxon>
        <taxon>Bacillota</taxon>
        <taxon>Bacilli</taxon>
        <taxon>Lactobacillales</taxon>
        <taxon>Lactobacillaceae</taxon>
        <taxon>Dellaglioa</taxon>
    </lineage>
</organism>
<dbReference type="AlphaFoldDB" id="A0A0R1HIH3"/>
<evidence type="ECO:0000256" key="4">
    <source>
        <dbReference type="ARBA" id="ARBA00022741"/>
    </source>
</evidence>
<comment type="function">
    <text evidence="8">Catalyzes the phosphorylation of the 3'-hydroxyl group of dephosphocoenzyme A to form coenzyme A.</text>
</comment>